<proteinExistence type="predicted"/>
<protein>
    <submittedName>
        <fullName evidence="1">Uncharacterized protein</fullName>
    </submittedName>
</protein>
<name>A0A951PF11_9CYAN</name>
<reference evidence="1" key="1">
    <citation type="submission" date="2021-05" db="EMBL/GenBank/DDBJ databases">
        <authorList>
            <person name="Pietrasiak N."/>
            <person name="Ward R."/>
            <person name="Stajich J.E."/>
            <person name="Kurbessoian T."/>
        </authorList>
    </citation>
    <scope>NUCLEOTIDE SEQUENCE</scope>
    <source>
        <strain evidence="1">GSE-TBD4-15B</strain>
    </source>
</reference>
<evidence type="ECO:0000313" key="1">
    <source>
        <dbReference type="EMBL" id="MBW4467825.1"/>
    </source>
</evidence>
<dbReference type="Proteomes" id="UP000707356">
    <property type="component" value="Unassembled WGS sequence"/>
</dbReference>
<evidence type="ECO:0000313" key="2">
    <source>
        <dbReference type="Proteomes" id="UP000707356"/>
    </source>
</evidence>
<dbReference type="EMBL" id="JAHHHV010000081">
    <property type="protein sequence ID" value="MBW4467825.1"/>
    <property type="molecule type" value="Genomic_DNA"/>
</dbReference>
<reference evidence="1" key="2">
    <citation type="journal article" date="2022" name="Microbiol. Resour. Announc.">
        <title>Metagenome Sequencing to Explore Phylogenomics of Terrestrial Cyanobacteria.</title>
        <authorList>
            <person name="Ward R.D."/>
            <person name="Stajich J.E."/>
            <person name="Johansen J.R."/>
            <person name="Huntemann M."/>
            <person name="Clum A."/>
            <person name="Foster B."/>
            <person name="Foster B."/>
            <person name="Roux S."/>
            <person name="Palaniappan K."/>
            <person name="Varghese N."/>
            <person name="Mukherjee S."/>
            <person name="Reddy T.B.K."/>
            <person name="Daum C."/>
            <person name="Copeland A."/>
            <person name="Chen I.A."/>
            <person name="Ivanova N.N."/>
            <person name="Kyrpides N.C."/>
            <person name="Shapiro N."/>
            <person name="Eloe-Fadrosh E.A."/>
            <person name="Pietrasiak N."/>
        </authorList>
    </citation>
    <scope>NUCLEOTIDE SEQUENCE</scope>
    <source>
        <strain evidence="1">GSE-TBD4-15B</strain>
    </source>
</reference>
<organism evidence="1 2">
    <name type="scientific">Pegethrix bostrychoides GSE-TBD4-15B</name>
    <dbReference type="NCBI Taxonomy" id="2839662"/>
    <lineage>
        <taxon>Bacteria</taxon>
        <taxon>Bacillati</taxon>
        <taxon>Cyanobacteriota</taxon>
        <taxon>Cyanophyceae</taxon>
        <taxon>Oculatellales</taxon>
        <taxon>Oculatellaceae</taxon>
        <taxon>Pegethrix</taxon>
    </lineage>
</organism>
<accession>A0A951PF11</accession>
<gene>
    <name evidence="1" type="ORF">KME07_20550</name>
</gene>
<dbReference type="AlphaFoldDB" id="A0A951PF11"/>
<comment type="caution">
    <text evidence="1">The sequence shown here is derived from an EMBL/GenBank/DDBJ whole genome shotgun (WGS) entry which is preliminary data.</text>
</comment>
<sequence>MIDLTTLVKCGKFLHLSSPTDDPDQPDPWVRMLNGKGGLHIVVLYLELGNWRMP</sequence>